<keyword evidence="5" id="KW-1185">Reference proteome</keyword>
<dbReference type="InterPro" id="IPR049730">
    <property type="entry name" value="SNF2/RAD54-like_C"/>
</dbReference>
<feature type="domain" description="Helicase C-terminal" evidence="3">
    <location>
        <begin position="1"/>
        <end position="115"/>
    </location>
</feature>
<dbReference type="GO" id="GO:0140658">
    <property type="term" value="F:ATP-dependent chromatin remodeler activity"/>
    <property type="evidence" value="ECO:0007669"/>
    <property type="project" value="TreeGrafter"/>
</dbReference>
<dbReference type="PANTHER" id="PTHR45623">
    <property type="entry name" value="CHROMODOMAIN-HELICASE-DNA-BINDING PROTEIN 3-RELATED-RELATED"/>
    <property type="match status" value="1"/>
</dbReference>
<dbReference type="RefSeq" id="XP_005647598.1">
    <property type="nucleotide sequence ID" value="XM_005647541.1"/>
</dbReference>
<dbReference type="GeneID" id="17041042"/>
<dbReference type="EMBL" id="AGSI01000008">
    <property type="protein sequence ID" value="EIE23054.1"/>
    <property type="molecule type" value="Genomic_DNA"/>
</dbReference>
<evidence type="ECO:0000256" key="2">
    <source>
        <dbReference type="ARBA" id="ARBA00023242"/>
    </source>
</evidence>
<dbReference type="GO" id="GO:0005634">
    <property type="term" value="C:nucleus"/>
    <property type="evidence" value="ECO:0007669"/>
    <property type="project" value="TreeGrafter"/>
</dbReference>
<evidence type="ECO:0000313" key="4">
    <source>
        <dbReference type="EMBL" id="EIE23054.1"/>
    </source>
</evidence>
<evidence type="ECO:0000313" key="5">
    <source>
        <dbReference type="Proteomes" id="UP000007264"/>
    </source>
</evidence>
<feature type="non-terminal residue" evidence="4">
    <location>
        <position position="115"/>
    </location>
</feature>
<dbReference type="GO" id="GO:0000785">
    <property type="term" value="C:chromatin"/>
    <property type="evidence" value="ECO:0007669"/>
    <property type="project" value="TreeGrafter"/>
</dbReference>
<protein>
    <recommendedName>
        <fullName evidence="3">Helicase C-terminal domain-containing protein</fullName>
    </recommendedName>
</protein>
<dbReference type="CDD" id="cd18793">
    <property type="entry name" value="SF2_C_SNF"/>
    <property type="match status" value="1"/>
</dbReference>
<dbReference type="InterPro" id="IPR001650">
    <property type="entry name" value="Helicase_C-like"/>
</dbReference>
<comment type="caution">
    <text evidence="4">The sequence shown here is derived from an EMBL/GenBank/DDBJ whole genome shotgun (WGS) entry which is preliminary data.</text>
</comment>
<dbReference type="SMART" id="SM00490">
    <property type="entry name" value="HELICc"/>
    <property type="match status" value="1"/>
</dbReference>
<accession>I0YXD5</accession>
<dbReference type="SUPFAM" id="SSF52540">
    <property type="entry name" value="P-loop containing nucleoside triphosphate hydrolases"/>
    <property type="match status" value="1"/>
</dbReference>
<dbReference type="GO" id="GO:0003677">
    <property type="term" value="F:DNA binding"/>
    <property type="evidence" value="ECO:0007669"/>
    <property type="project" value="TreeGrafter"/>
</dbReference>
<gene>
    <name evidence="4" type="ORF">COCSUDRAFT_9418</name>
</gene>
<dbReference type="STRING" id="574566.I0YXD5"/>
<dbReference type="OrthoDB" id="5857104at2759"/>
<evidence type="ECO:0000256" key="1">
    <source>
        <dbReference type="ARBA" id="ARBA00022801"/>
    </source>
</evidence>
<dbReference type="PANTHER" id="PTHR45623:SF11">
    <property type="entry name" value="KISMET, ISOFORM C"/>
    <property type="match status" value="1"/>
</dbReference>
<dbReference type="GO" id="GO:0003682">
    <property type="term" value="F:chromatin binding"/>
    <property type="evidence" value="ECO:0007669"/>
    <property type="project" value="TreeGrafter"/>
</dbReference>
<dbReference type="InterPro" id="IPR027417">
    <property type="entry name" value="P-loop_NTPase"/>
</dbReference>
<dbReference type="KEGG" id="csl:COCSUDRAFT_9418"/>
<keyword evidence="1" id="KW-0378">Hydrolase</keyword>
<evidence type="ECO:0000259" key="3">
    <source>
        <dbReference type="PROSITE" id="PS51194"/>
    </source>
</evidence>
<reference evidence="4 5" key="1">
    <citation type="journal article" date="2012" name="Genome Biol.">
        <title>The genome of the polar eukaryotic microalga coccomyxa subellipsoidea reveals traits of cold adaptation.</title>
        <authorList>
            <person name="Blanc G."/>
            <person name="Agarkova I."/>
            <person name="Grimwood J."/>
            <person name="Kuo A."/>
            <person name="Brueggeman A."/>
            <person name="Dunigan D."/>
            <person name="Gurnon J."/>
            <person name="Ladunga I."/>
            <person name="Lindquist E."/>
            <person name="Lucas S."/>
            <person name="Pangilinan J."/>
            <person name="Proschold T."/>
            <person name="Salamov A."/>
            <person name="Schmutz J."/>
            <person name="Weeks D."/>
            <person name="Yamada T."/>
            <person name="Claverie J.M."/>
            <person name="Grigoriev I."/>
            <person name="Van Etten J."/>
            <person name="Lomsadze A."/>
            <person name="Borodovsky M."/>
        </authorList>
    </citation>
    <scope>NUCLEOTIDE SEQUENCE [LARGE SCALE GENOMIC DNA]</scope>
    <source>
        <strain evidence="4 5">C-169</strain>
    </source>
</reference>
<dbReference type="eggNOG" id="KOG0384">
    <property type="taxonomic scope" value="Eukaryota"/>
</dbReference>
<dbReference type="Gene3D" id="3.40.50.300">
    <property type="entry name" value="P-loop containing nucleotide triphosphate hydrolases"/>
    <property type="match status" value="1"/>
</dbReference>
<keyword evidence="2" id="KW-0539">Nucleus</keyword>
<dbReference type="GO" id="GO:0016887">
    <property type="term" value="F:ATP hydrolysis activity"/>
    <property type="evidence" value="ECO:0007669"/>
    <property type="project" value="TreeGrafter"/>
</dbReference>
<dbReference type="Proteomes" id="UP000007264">
    <property type="component" value="Unassembled WGS sequence"/>
</dbReference>
<name>I0YXD5_COCSC</name>
<dbReference type="GO" id="GO:0042393">
    <property type="term" value="F:histone binding"/>
    <property type="evidence" value="ECO:0007669"/>
    <property type="project" value="TreeGrafter"/>
</dbReference>
<dbReference type="PROSITE" id="PS51194">
    <property type="entry name" value="HELICASE_CTER"/>
    <property type="match status" value="1"/>
</dbReference>
<organism evidence="4 5">
    <name type="scientific">Coccomyxa subellipsoidea (strain C-169)</name>
    <name type="common">Green microalga</name>
    <dbReference type="NCBI Taxonomy" id="574566"/>
    <lineage>
        <taxon>Eukaryota</taxon>
        <taxon>Viridiplantae</taxon>
        <taxon>Chlorophyta</taxon>
        <taxon>core chlorophytes</taxon>
        <taxon>Trebouxiophyceae</taxon>
        <taxon>Trebouxiophyceae incertae sedis</taxon>
        <taxon>Coccomyxaceae</taxon>
        <taxon>Coccomyxa</taxon>
        <taxon>Coccomyxa subellipsoidea</taxon>
    </lineage>
</organism>
<dbReference type="AlphaFoldDB" id="I0YXD5"/>
<sequence>MLDVLEDFLRLGGFPFERIDGSVSQRDREDAINRYSKEGSDGFVFLLSTRAGGQGITLTAADTVIIYDTDFNPQNDLQAMARCHRIGQDKEVKVYRLITTGTYEQNVFECSTRKQ</sequence>
<proteinExistence type="predicted"/>
<dbReference type="Pfam" id="PF00271">
    <property type="entry name" value="Helicase_C"/>
    <property type="match status" value="1"/>
</dbReference>